<organism evidence="1 2">
    <name type="scientific">Helicobacter colisuis</name>
    <dbReference type="NCBI Taxonomy" id="2949739"/>
    <lineage>
        <taxon>Bacteria</taxon>
        <taxon>Pseudomonadati</taxon>
        <taxon>Campylobacterota</taxon>
        <taxon>Epsilonproteobacteria</taxon>
        <taxon>Campylobacterales</taxon>
        <taxon>Helicobacteraceae</taxon>
        <taxon>Helicobacter</taxon>
    </lineage>
</organism>
<keyword evidence="1" id="KW-0282">Flagellum</keyword>
<keyword evidence="1" id="KW-0969">Cilium</keyword>
<accession>A0ABT0TU57</accession>
<sequence length="189" mass="20728">MLTSVNPYGIGNIYSQKPTSLPKEAEIESQVQTTQETQELPNLSKEALEIRKFSDGIKGANEMIGAMQIADITLNALSTKAKDMEINTTNLDTLDSVAKAAQFKNEPLFGKELTLNLAGENVSLSLPLPSQINKEDSLVESLSQKHNEIGEKMSKISSLIEKASLPLGGATQNYDFENFDSNSFKNLFR</sequence>
<dbReference type="InterPro" id="IPR032411">
    <property type="entry name" value="FliS_cochap"/>
</dbReference>
<keyword evidence="1" id="KW-0966">Cell projection</keyword>
<dbReference type="Pfam" id="PF16522">
    <property type="entry name" value="FliS_cochap"/>
    <property type="match status" value="1"/>
</dbReference>
<evidence type="ECO:0000313" key="1">
    <source>
        <dbReference type="EMBL" id="MCL9819454.1"/>
    </source>
</evidence>
<keyword evidence="2" id="KW-1185">Reference proteome</keyword>
<evidence type="ECO:0000313" key="2">
    <source>
        <dbReference type="Proteomes" id="UP001057522"/>
    </source>
</evidence>
<dbReference type="InterPro" id="IPR038315">
    <property type="entry name" value="FliS_cochap_sf"/>
</dbReference>
<protein>
    <submittedName>
        <fullName evidence="1">Flagellar FLiS export co-chaperone</fullName>
    </submittedName>
</protein>
<reference evidence="1" key="1">
    <citation type="submission" date="2022-06" db="EMBL/GenBank/DDBJ databases">
        <title>Helicobacter colisuis sp. nov.</title>
        <authorList>
            <person name="Papic B."/>
            <person name="Gruntar I."/>
        </authorList>
    </citation>
    <scope>NUCLEOTIDE SEQUENCE</scope>
    <source>
        <strain evidence="1">11154-15</strain>
    </source>
</reference>
<name>A0ABT0TU57_9HELI</name>
<dbReference type="RefSeq" id="WP_250604161.1">
    <property type="nucleotide sequence ID" value="NZ_JAMOKX010000003.1"/>
</dbReference>
<dbReference type="Gene3D" id="3.30.1120.180">
    <property type="entry name" value="Flagellar FLiS export co-chaperone, HP1076"/>
    <property type="match status" value="1"/>
</dbReference>
<dbReference type="Proteomes" id="UP001057522">
    <property type="component" value="Unassembled WGS sequence"/>
</dbReference>
<comment type="caution">
    <text evidence="1">The sequence shown here is derived from an EMBL/GenBank/DDBJ whole genome shotgun (WGS) entry which is preliminary data.</text>
</comment>
<gene>
    <name evidence="1" type="ORF">NCR95_04625</name>
</gene>
<proteinExistence type="predicted"/>
<dbReference type="EMBL" id="JAMOKX010000003">
    <property type="protein sequence ID" value="MCL9819454.1"/>
    <property type="molecule type" value="Genomic_DNA"/>
</dbReference>